<protein>
    <submittedName>
        <fullName evidence="1">Uncharacterized protein</fullName>
    </submittedName>
</protein>
<comment type="caution">
    <text evidence="1">The sequence shown here is derived from an EMBL/GenBank/DDBJ whole genome shotgun (WGS) entry which is preliminary data.</text>
</comment>
<evidence type="ECO:0000313" key="2">
    <source>
        <dbReference type="Proteomes" id="UP000600565"/>
    </source>
</evidence>
<name>A0ABR8XPT1_9BACL</name>
<sequence>MSEIDKRNRLREEPFNYQITKKGTVIIYFEGKQIKIVKDGKAAQLIEKLNAAENIMEVQLLLAKITGNFKHGNEKTGKNK</sequence>
<reference evidence="1 2" key="1">
    <citation type="submission" date="2020-08" db="EMBL/GenBank/DDBJ databases">
        <title>A Genomic Blueprint of the Chicken Gut Microbiome.</title>
        <authorList>
            <person name="Gilroy R."/>
            <person name="Ravi A."/>
            <person name="Getino M."/>
            <person name="Pursley I."/>
            <person name="Horton D.L."/>
            <person name="Alikhan N.-F."/>
            <person name="Baker D."/>
            <person name="Gharbi K."/>
            <person name="Hall N."/>
            <person name="Watson M."/>
            <person name="Adriaenssens E.M."/>
            <person name="Foster-Nyarko E."/>
            <person name="Jarju S."/>
            <person name="Secka A."/>
            <person name="Antonio M."/>
            <person name="Oren A."/>
            <person name="Chaudhuri R."/>
            <person name="La Ragione R.M."/>
            <person name="Hildebrand F."/>
            <person name="Pallen M.J."/>
        </authorList>
    </citation>
    <scope>NUCLEOTIDE SEQUENCE [LARGE SCALE GENOMIC DNA]</scope>
    <source>
        <strain evidence="1 2">Sa1YVA6</strain>
    </source>
</reference>
<dbReference type="EMBL" id="JACSPW010000012">
    <property type="protein sequence ID" value="MBD8033949.1"/>
    <property type="molecule type" value="Genomic_DNA"/>
</dbReference>
<organism evidence="1 2">
    <name type="scientific">Solibacillus merdavium</name>
    <dbReference type="NCBI Taxonomy" id="2762218"/>
    <lineage>
        <taxon>Bacteria</taxon>
        <taxon>Bacillati</taxon>
        <taxon>Bacillota</taxon>
        <taxon>Bacilli</taxon>
        <taxon>Bacillales</taxon>
        <taxon>Caryophanaceae</taxon>
        <taxon>Solibacillus</taxon>
    </lineage>
</organism>
<accession>A0ABR8XPT1</accession>
<proteinExistence type="predicted"/>
<keyword evidence="2" id="KW-1185">Reference proteome</keyword>
<gene>
    <name evidence="1" type="ORF">H9632_12835</name>
</gene>
<evidence type="ECO:0000313" key="1">
    <source>
        <dbReference type="EMBL" id="MBD8033949.1"/>
    </source>
</evidence>
<dbReference type="Proteomes" id="UP000600565">
    <property type="component" value="Unassembled WGS sequence"/>
</dbReference>